<proteinExistence type="predicted"/>
<gene>
    <name evidence="2" type="ORF">SAMN04488121_102909</name>
</gene>
<accession>A0A1G7NRE0</accession>
<dbReference type="EMBL" id="FNBN01000002">
    <property type="protein sequence ID" value="SDF76645.1"/>
    <property type="molecule type" value="Genomic_DNA"/>
</dbReference>
<organism evidence="2 3">
    <name type="scientific">Chitinophaga filiformis</name>
    <name type="common">Myxococcus filiformis</name>
    <name type="synonym">Flexibacter filiformis</name>
    <dbReference type="NCBI Taxonomy" id="104663"/>
    <lineage>
        <taxon>Bacteria</taxon>
        <taxon>Pseudomonadati</taxon>
        <taxon>Bacteroidota</taxon>
        <taxon>Chitinophagia</taxon>
        <taxon>Chitinophagales</taxon>
        <taxon>Chitinophagaceae</taxon>
        <taxon>Chitinophaga</taxon>
    </lineage>
</organism>
<keyword evidence="1" id="KW-0472">Membrane</keyword>
<feature type="transmembrane region" description="Helical" evidence="1">
    <location>
        <begin position="24"/>
        <end position="41"/>
    </location>
</feature>
<name>A0A1G7NRE0_CHIFI</name>
<dbReference type="AlphaFoldDB" id="A0A1G7NRE0"/>
<dbReference type="STRING" id="104663.SAMN04488121_102909"/>
<keyword evidence="1" id="KW-0812">Transmembrane</keyword>
<feature type="transmembrane region" description="Helical" evidence="1">
    <location>
        <begin position="66"/>
        <end position="85"/>
    </location>
</feature>
<evidence type="ECO:0000256" key="1">
    <source>
        <dbReference type="SAM" id="Phobius"/>
    </source>
</evidence>
<dbReference type="Proteomes" id="UP000199045">
    <property type="component" value="Unassembled WGS sequence"/>
</dbReference>
<reference evidence="3" key="1">
    <citation type="submission" date="2016-10" db="EMBL/GenBank/DDBJ databases">
        <authorList>
            <person name="Varghese N."/>
            <person name="Submissions S."/>
        </authorList>
    </citation>
    <scope>NUCLEOTIDE SEQUENCE [LARGE SCALE GENOMIC DNA]</scope>
    <source>
        <strain evidence="3">DSM 527</strain>
    </source>
</reference>
<protein>
    <submittedName>
        <fullName evidence="2">Uncharacterized protein</fullName>
    </submittedName>
</protein>
<keyword evidence="1" id="KW-1133">Transmembrane helix</keyword>
<dbReference type="RefSeq" id="WP_143011439.1">
    <property type="nucleotide sequence ID" value="NZ_FNBN01000002.1"/>
</dbReference>
<sequence length="207" mass="24185">MDPNFLIDDNRKVPWIEEALNKDYPYILIGIALIVLVFVFSKKLESQKQVTLDLEKMGFHLEADRFTLFYLLGFLVIGVGVFFKFKGYEARLLSLEDDLKKSQTVKEQLSILKEYEFDMFLDFDETLGISPKDKSLTYRIYKFRDGKIKSEVLEPDFKGPGVVKVSLEHIKPGEKFRIVAEKSNDEQWGTEEIEVPKTRIKLTKMER</sequence>
<evidence type="ECO:0000313" key="3">
    <source>
        <dbReference type="Proteomes" id="UP000199045"/>
    </source>
</evidence>
<evidence type="ECO:0000313" key="2">
    <source>
        <dbReference type="EMBL" id="SDF76645.1"/>
    </source>
</evidence>